<comment type="caution">
    <text evidence="4">The sequence shown here is derived from an EMBL/GenBank/DDBJ whole genome shotgun (WGS) entry which is preliminary data.</text>
</comment>
<dbReference type="SUPFAM" id="SSF51445">
    <property type="entry name" value="(Trans)glycosidases"/>
    <property type="match status" value="1"/>
</dbReference>
<dbReference type="Pfam" id="PF00128">
    <property type="entry name" value="Alpha-amylase"/>
    <property type="match status" value="1"/>
</dbReference>
<accession>A0A2J7ZK41</accession>
<name>A0A2J7ZK41_9CHLO</name>
<protein>
    <recommendedName>
        <fullName evidence="2">1,4-alpha-D-glucan glucanohydrolase</fullName>
    </recommendedName>
</protein>
<keyword evidence="5" id="KW-1185">Reference proteome</keyword>
<evidence type="ECO:0000256" key="2">
    <source>
        <dbReference type="ARBA" id="ARBA00030238"/>
    </source>
</evidence>
<gene>
    <name evidence="4" type="ORF">TSOC_013533</name>
</gene>
<proteinExistence type="inferred from homology"/>
<dbReference type="PANTHER" id="PTHR43447">
    <property type="entry name" value="ALPHA-AMYLASE"/>
    <property type="match status" value="1"/>
</dbReference>
<dbReference type="AlphaFoldDB" id="A0A2J7ZK41"/>
<reference evidence="4 5" key="1">
    <citation type="journal article" date="2017" name="Mol. Biol. Evol.">
        <title>The 4-celled Tetrabaena socialis nuclear genome reveals the essential components for genetic control of cell number at the origin of multicellularity in the volvocine lineage.</title>
        <authorList>
            <person name="Featherston J."/>
            <person name="Arakaki Y."/>
            <person name="Hanschen E.R."/>
            <person name="Ferris P.J."/>
            <person name="Michod R.E."/>
            <person name="Olson B.J.S.C."/>
            <person name="Nozaki H."/>
            <person name="Durand P.M."/>
        </authorList>
    </citation>
    <scope>NUCLEOTIDE SEQUENCE [LARGE SCALE GENOMIC DNA]</scope>
    <source>
        <strain evidence="4 5">NIES-571</strain>
    </source>
</reference>
<evidence type="ECO:0000256" key="1">
    <source>
        <dbReference type="ARBA" id="ARBA00008061"/>
    </source>
</evidence>
<evidence type="ECO:0000313" key="4">
    <source>
        <dbReference type="EMBL" id="PNH00629.1"/>
    </source>
</evidence>
<dbReference type="GO" id="GO:0005975">
    <property type="term" value="P:carbohydrate metabolic process"/>
    <property type="evidence" value="ECO:0007669"/>
    <property type="project" value="InterPro"/>
</dbReference>
<dbReference type="InterPro" id="IPR006047">
    <property type="entry name" value="GH13_cat_dom"/>
</dbReference>
<dbReference type="OrthoDB" id="550577at2759"/>
<evidence type="ECO:0000313" key="5">
    <source>
        <dbReference type="Proteomes" id="UP000236333"/>
    </source>
</evidence>
<evidence type="ECO:0000259" key="3">
    <source>
        <dbReference type="Pfam" id="PF00128"/>
    </source>
</evidence>
<dbReference type="Gene3D" id="3.20.20.80">
    <property type="entry name" value="Glycosidases"/>
    <property type="match status" value="1"/>
</dbReference>
<comment type="similarity">
    <text evidence="1">Belongs to the glycosyl hydrolase 13 family.</text>
</comment>
<organism evidence="4 5">
    <name type="scientific">Tetrabaena socialis</name>
    <dbReference type="NCBI Taxonomy" id="47790"/>
    <lineage>
        <taxon>Eukaryota</taxon>
        <taxon>Viridiplantae</taxon>
        <taxon>Chlorophyta</taxon>
        <taxon>core chlorophytes</taxon>
        <taxon>Chlorophyceae</taxon>
        <taxon>CS clade</taxon>
        <taxon>Chlamydomonadales</taxon>
        <taxon>Tetrabaenaceae</taxon>
        <taxon>Tetrabaena</taxon>
    </lineage>
</organism>
<sequence>MLQGFAWDSCTRGGNWYGTVLSKMKDIKAAGITHVWLPPPSQSVSPQGYMPGQLYNLKSAYGNREQLTQLTEALRREGIRPVADIVINHRL</sequence>
<feature type="domain" description="Glycosyl hydrolase family 13 catalytic" evidence="3">
    <location>
        <begin position="14"/>
        <end position="89"/>
    </location>
</feature>
<feature type="non-terminal residue" evidence="4">
    <location>
        <position position="91"/>
    </location>
</feature>
<dbReference type="InterPro" id="IPR017853">
    <property type="entry name" value="GH"/>
</dbReference>
<dbReference type="EMBL" id="PGGS01001261">
    <property type="protein sequence ID" value="PNH00629.1"/>
    <property type="molecule type" value="Genomic_DNA"/>
</dbReference>
<dbReference type="Proteomes" id="UP000236333">
    <property type="component" value="Unassembled WGS sequence"/>
</dbReference>